<feature type="transmembrane region" description="Helical" evidence="8">
    <location>
        <begin position="435"/>
        <end position="455"/>
    </location>
</feature>
<feature type="transmembrane region" description="Helical" evidence="8">
    <location>
        <begin position="385"/>
        <end position="404"/>
    </location>
</feature>
<feature type="transmembrane region" description="Helical" evidence="8">
    <location>
        <begin position="332"/>
        <end position="352"/>
    </location>
</feature>
<dbReference type="SUPFAM" id="SSF82866">
    <property type="entry name" value="Multidrug efflux transporter AcrB transmembrane domain"/>
    <property type="match status" value="2"/>
</dbReference>
<keyword evidence="3" id="KW-0813">Transport</keyword>
<dbReference type="PANTHER" id="PTHR32063:SF12">
    <property type="entry name" value="CATION EFFLUX SYSTEM PROTEIN"/>
    <property type="match status" value="1"/>
</dbReference>
<comment type="similarity">
    <text evidence="2">Belongs to the resistance-nodulation-cell division (RND) (TC 2.A.6) family.</text>
</comment>
<feature type="transmembrane region" description="Helical" evidence="8">
    <location>
        <begin position="359"/>
        <end position="379"/>
    </location>
</feature>
<evidence type="ECO:0000256" key="1">
    <source>
        <dbReference type="ARBA" id="ARBA00004651"/>
    </source>
</evidence>
<dbReference type="RefSeq" id="WP_114209894.1">
    <property type="nucleotide sequence ID" value="NZ_CP030840.1"/>
</dbReference>
<evidence type="ECO:0000313" key="9">
    <source>
        <dbReference type="EMBL" id="AXC15296.1"/>
    </source>
</evidence>
<dbReference type="InterPro" id="IPR027463">
    <property type="entry name" value="AcrB_DN_DC_subdom"/>
</dbReference>
<dbReference type="Gene3D" id="3.30.70.1440">
    <property type="entry name" value="Multidrug efflux transporter AcrB pore domain"/>
    <property type="match status" value="1"/>
</dbReference>
<evidence type="ECO:0000256" key="5">
    <source>
        <dbReference type="ARBA" id="ARBA00022692"/>
    </source>
</evidence>
<feature type="transmembrane region" description="Helical" evidence="8">
    <location>
        <begin position="914"/>
        <end position="935"/>
    </location>
</feature>
<dbReference type="Gene3D" id="3.30.70.1430">
    <property type="entry name" value="Multidrug efflux transporter AcrB pore domain"/>
    <property type="match status" value="2"/>
</dbReference>
<dbReference type="NCBIfam" id="TIGR00914">
    <property type="entry name" value="2A0601"/>
    <property type="match status" value="1"/>
</dbReference>
<keyword evidence="6 8" id="KW-1133">Transmembrane helix</keyword>
<feature type="transmembrane region" description="Helical" evidence="8">
    <location>
        <begin position="862"/>
        <end position="881"/>
    </location>
</feature>
<keyword evidence="4" id="KW-1003">Cell membrane</keyword>
<protein>
    <submittedName>
        <fullName evidence="9">Cation efflux system protein CusA</fullName>
    </submittedName>
</protein>
<dbReference type="SUPFAM" id="SSF82693">
    <property type="entry name" value="Multidrug efflux transporter AcrB pore domain, PN1, PN2, PC1 and PC2 subdomains"/>
    <property type="match status" value="2"/>
</dbReference>
<dbReference type="GO" id="GO:0042910">
    <property type="term" value="F:xenobiotic transmembrane transporter activity"/>
    <property type="evidence" value="ECO:0007669"/>
    <property type="project" value="TreeGrafter"/>
</dbReference>
<dbReference type="GO" id="GO:0005886">
    <property type="term" value="C:plasma membrane"/>
    <property type="evidence" value="ECO:0007669"/>
    <property type="project" value="UniProtKB-SubCell"/>
</dbReference>
<evidence type="ECO:0000256" key="3">
    <source>
        <dbReference type="ARBA" id="ARBA00022448"/>
    </source>
</evidence>
<evidence type="ECO:0000256" key="6">
    <source>
        <dbReference type="ARBA" id="ARBA00022989"/>
    </source>
</evidence>
<proteinExistence type="inferred from homology"/>
<reference evidence="9 10" key="1">
    <citation type="journal article" date="2018" name="Front. Microbiol.">
        <title>Hydrolytic Capabilities as a Key to Environmental Success: Chitinolytic and Cellulolytic Acidobacteria From Acidic Sub-arctic Soils and Boreal Peatlands.</title>
        <authorList>
            <person name="Belova S.E."/>
            <person name="Ravin N.V."/>
            <person name="Pankratov T.A."/>
            <person name="Rakitin A.L."/>
            <person name="Ivanova A.A."/>
            <person name="Beletsky A.V."/>
            <person name="Mardanov A.V."/>
            <person name="Sinninghe Damste J.S."/>
            <person name="Dedysh S.N."/>
        </authorList>
    </citation>
    <scope>NUCLEOTIDE SEQUENCE [LARGE SCALE GENOMIC DNA]</scope>
    <source>
        <strain evidence="9 10">SBC82</strain>
    </source>
</reference>
<feature type="transmembrane region" description="Helical" evidence="8">
    <location>
        <begin position="962"/>
        <end position="984"/>
    </location>
</feature>
<feature type="transmembrane region" description="Helical" evidence="8">
    <location>
        <begin position="525"/>
        <end position="544"/>
    </location>
</feature>
<dbReference type="Proteomes" id="UP000253606">
    <property type="component" value="Chromosome"/>
</dbReference>
<evidence type="ECO:0000256" key="7">
    <source>
        <dbReference type="ARBA" id="ARBA00023136"/>
    </source>
</evidence>
<keyword evidence="10" id="KW-1185">Reference proteome</keyword>
<dbReference type="Pfam" id="PF00873">
    <property type="entry name" value="ACR_tran"/>
    <property type="match status" value="1"/>
</dbReference>
<keyword evidence="5 8" id="KW-0812">Transmembrane</keyword>
<dbReference type="InterPro" id="IPR004763">
    <property type="entry name" value="CusA-like"/>
</dbReference>
<dbReference type="KEGG" id="abas:ACPOL_6052"/>
<dbReference type="InterPro" id="IPR001036">
    <property type="entry name" value="Acrflvin-R"/>
</dbReference>
<feature type="transmembrane region" description="Helical" evidence="8">
    <location>
        <begin position="467"/>
        <end position="490"/>
    </location>
</feature>
<evidence type="ECO:0000256" key="2">
    <source>
        <dbReference type="ARBA" id="ARBA00010942"/>
    </source>
</evidence>
<sequence>MDGFIRALLRYRNVVLILFLASLAVGAFAFFRLDIEAYPDPSPPMVEFITQNPSWSAEEMEQQVTIPLEAGLNGTPKLEQIRSISIFGLSDVKMYFTFDSDYFTDRQEALNRLQSVNLPSSLQPQLSPESPVGEIYRYELTGPGYSLNELKATQDWLLVREMKQVPGILDVAIFGGTTRQYQAEVDPSKLRGLGVTMTQVVTAVQNSNANAGGNYLSLGAQSVNVRGIGLLRSLTDMSNIVVAERNGTPVLLGDVATLKEGHEPRLGIVGRNENPDIVEGIVLLQKGGNSLPALAGLRQKIHDLNTGNLLPPGMQIKTIYDRTRLIKTTTTTVRHVIIFGLILVTLVLLSMLGDIRITLIAAITIPFAVLFAFAMMVLTNQSANLISIGAIDFGILVESSIVVLESVHRRISRHIEVDDIGELITEGVSDAAKPVLFATLIILVAFIPLFTMQGVPGKIFAPMSVTYGFALTGALIFALVFAPVLGSFAVPKRRTREEAGETRLSAFLRKYYERSLKNALRFSKITWTIGIGALVAAFVLFKFVGGEFMPPLEEGNLWIRATMQQDISFQQSADIANGIRVILRSYPEISQVLSQMGRPDDGTDVSTFNNAEFLADLKPAGQWRPQFHGSKDELISAIQKDFERYPGIDFNFSQTIQDNVEEAMSGVKGENSLKLFGKDFDQLTRLADQIQAIMGKVPGITDVGVFNVTGQPSLLVSIDRTKAARFGLQPQDVNNVVQAAVGGAPITQIIDGDRRFDFAVRYSPEFRDTPDAISKILISTPDGNQVPLSAVADVDLRNGAFTIYHEGGRRYIPIKFSVRGRDLASAIQDLQQQLTAKVKLPTGYDYTWAGEFDSLRKEQKRLAIIIPVSVLIILVLLYVQFRTWTDAFIIVGTLPFAAIGGVFTLFFTHTSFSISAAVGFTSLTGVATLGAVVFLSGIRRAQEEDGPVAGLTMGCLDEMRPVVMACFAAGLGLLPAAVATGIGAQTQQPLARVVVGGMVTTLLAILFIIPLLARRSDRDEEQRRELAGPTS</sequence>
<dbReference type="PANTHER" id="PTHR32063">
    <property type="match status" value="1"/>
</dbReference>
<feature type="transmembrane region" description="Helical" evidence="8">
    <location>
        <begin position="888"/>
        <end position="908"/>
    </location>
</feature>
<dbReference type="OrthoDB" id="9757876at2"/>
<dbReference type="EMBL" id="CP030840">
    <property type="protein sequence ID" value="AXC15296.1"/>
    <property type="molecule type" value="Genomic_DNA"/>
</dbReference>
<dbReference type="AlphaFoldDB" id="A0A2Z5G9Q6"/>
<organism evidence="9 10">
    <name type="scientific">Acidisarcina polymorpha</name>
    <dbReference type="NCBI Taxonomy" id="2211140"/>
    <lineage>
        <taxon>Bacteria</taxon>
        <taxon>Pseudomonadati</taxon>
        <taxon>Acidobacteriota</taxon>
        <taxon>Terriglobia</taxon>
        <taxon>Terriglobales</taxon>
        <taxon>Acidobacteriaceae</taxon>
        <taxon>Acidisarcina</taxon>
    </lineage>
</organism>
<accession>A0A2Z5G9Q6</accession>
<dbReference type="PRINTS" id="PR00702">
    <property type="entry name" value="ACRIFLAVINRP"/>
</dbReference>
<dbReference type="GO" id="GO:0008324">
    <property type="term" value="F:monoatomic cation transmembrane transporter activity"/>
    <property type="evidence" value="ECO:0007669"/>
    <property type="project" value="InterPro"/>
</dbReference>
<evidence type="ECO:0000256" key="8">
    <source>
        <dbReference type="SAM" id="Phobius"/>
    </source>
</evidence>
<comment type="subcellular location">
    <subcellularLocation>
        <location evidence="1">Cell membrane</location>
        <topology evidence="1">Multi-pass membrane protein</topology>
    </subcellularLocation>
</comment>
<dbReference type="Gene3D" id="1.20.1640.10">
    <property type="entry name" value="Multidrug efflux transporter AcrB transmembrane domain"/>
    <property type="match status" value="2"/>
</dbReference>
<feature type="transmembrane region" description="Helical" evidence="8">
    <location>
        <begin position="990"/>
        <end position="1013"/>
    </location>
</feature>
<dbReference type="Gene3D" id="3.30.70.1320">
    <property type="entry name" value="Multidrug efflux transporter AcrB pore domain like"/>
    <property type="match status" value="1"/>
</dbReference>
<evidence type="ECO:0000256" key="4">
    <source>
        <dbReference type="ARBA" id="ARBA00022475"/>
    </source>
</evidence>
<dbReference type="Gene3D" id="3.30.2090.10">
    <property type="entry name" value="Multidrug efflux transporter AcrB TolC docking domain, DN and DC subdomains"/>
    <property type="match status" value="2"/>
</dbReference>
<keyword evidence="7 8" id="KW-0472">Membrane</keyword>
<evidence type="ECO:0000313" key="10">
    <source>
        <dbReference type="Proteomes" id="UP000253606"/>
    </source>
</evidence>
<gene>
    <name evidence="9" type="ORF">ACPOL_6052</name>
</gene>
<name>A0A2Z5G9Q6_9BACT</name>
<dbReference type="SUPFAM" id="SSF82714">
    <property type="entry name" value="Multidrug efflux transporter AcrB TolC docking domain, DN and DC subdomains"/>
    <property type="match status" value="2"/>
</dbReference>